<reference evidence="2" key="1">
    <citation type="journal article" date="2022" name="bioRxiv">
        <title>Sequencing and chromosome-scale assembly of the giantPleurodeles waltlgenome.</title>
        <authorList>
            <person name="Brown T."/>
            <person name="Elewa A."/>
            <person name="Iarovenko S."/>
            <person name="Subramanian E."/>
            <person name="Araus A.J."/>
            <person name="Petzold A."/>
            <person name="Susuki M."/>
            <person name="Suzuki K.-i.T."/>
            <person name="Hayashi T."/>
            <person name="Toyoda A."/>
            <person name="Oliveira C."/>
            <person name="Osipova E."/>
            <person name="Leigh N.D."/>
            <person name="Simon A."/>
            <person name="Yun M.H."/>
        </authorList>
    </citation>
    <scope>NUCLEOTIDE SEQUENCE</scope>
    <source>
        <strain evidence="2">20211129_DDA</strain>
        <tissue evidence="2">Liver</tissue>
    </source>
</reference>
<dbReference type="EMBL" id="JANPWB010000014">
    <property type="protein sequence ID" value="KAJ1098718.1"/>
    <property type="molecule type" value="Genomic_DNA"/>
</dbReference>
<feature type="region of interest" description="Disordered" evidence="1">
    <location>
        <begin position="1"/>
        <end position="21"/>
    </location>
</feature>
<name>A0AAV7M9W6_PLEWA</name>
<evidence type="ECO:0000313" key="3">
    <source>
        <dbReference type="Proteomes" id="UP001066276"/>
    </source>
</evidence>
<dbReference type="Proteomes" id="UP001066276">
    <property type="component" value="Chromosome 10"/>
</dbReference>
<accession>A0AAV7M9W6</accession>
<gene>
    <name evidence="2" type="ORF">NDU88_003825</name>
</gene>
<keyword evidence="3" id="KW-1185">Reference proteome</keyword>
<sequence>MPALPDRLDLPGSPRSLGTHTAVSPYLSGQHVFLKTRRRNPVATGGSGFADTEEAWFWPLPKGACALEKHFELPSYRRNLRGRDVITRRFAVLIMVEEFVVRTHTD</sequence>
<protein>
    <submittedName>
        <fullName evidence="2">Uncharacterized protein</fullName>
    </submittedName>
</protein>
<proteinExistence type="predicted"/>
<organism evidence="2 3">
    <name type="scientific">Pleurodeles waltl</name>
    <name type="common">Iberian ribbed newt</name>
    <dbReference type="NCBI Taxonomy" id="8319"/>
    <lineage>
        <taxon>Eukaryota</taxon>
        <taxon>Metazoa</taxon>
        <taxon>Chordata</taxon>
        <taxon>Craniata</taxon>
        <taxon>Vertebrata</taxon>
        <taxon>Euteleostomi</taxon>
        <taxon>Amphibia</taxon>
        <taxon>Batrachia</taxon>
        <taxon>Caudata</taxon>
        <taxon>Salamandroidea</taxon>
        <taxon>Salamandridae</taxon>
        <taxon>Pleurodelinae</taxon>
        <taxon>Pleurodeles</taxon>
    </lineage>
</organism>
<evidence type="ECO:0000256" key="1">
    <source>
        <dbReference type="SAM" id="MobiDB-lite"/>
    </source>
</evidence>
<evidence type="ECO:0000313" key="2">
    <source>
        <dbReference type="EMBL" id="KAJ1098718.1"/>
    </source>
</evidence>
<comment type="caution">
    <text evidence="2">The sequence shown here is derived from an EMBL/GenBank/DDBJ whole genome shotgun (WGS) entry which is preliminary data.</text>
</comment>
<dbReference type="AlphaFoldDB" id="A0AAV7M9W6"/>